<dbReference type="GO" id="GO:0005886">
    <property type="term" value="C:plasma membrane"/>
    <property type="evidence" value="ECO:0007669"/>
    <property type="project" value="TreeGrafter"/>
</dbReference>
<sequence>MKRPTVSATTRTILLSLAGVLLLYSLAGFWLLPAVLSSQIPKLAQQKLNRTALIDNIRFNPFSLELTVNGFAIHNRDDSPFVGFERLYVDLALLKSVMNLSLTLNQASLEGPVVQVTRHKRGDFNFSDLLPQDQAQPEPEKNADDKLFPIVITQVDLSKGKLGWEDHFHAQARKESIYQLELDLSNLSTRENEHSQLVFSMDIQSGGSLQWRGNLSLNPLLSDGHIKLSQVSFPRLWELFLQDAVAFEIIKGSELIEADYRLSDSKAGLQLLVDNGVVDIDAVQIAEKGSQEPVIALPDFRLSGIAFDLHNKTVKIADIKGKDALFKAWLDPDGNLNYQALFAASGEQQSGNQAKPSAAGQETPWRLTADRLALQNFALQFSDQTLPKPTQINLTNVNLSSQDLSNKSGSLLPIELAMTVNDGGKINITGETVIDPFTANLKVNANQVAIGDFQAYIDQALRLDIVSGLFNLQADIAMQRLENQALAIRLQGNSDIQDFVSQDRIANQDFVTWRRLALNNININLADNRYEIETITLEHPYARVLIRKDKSVNLTDALIPKTETETETETPAEQTQATSEQPAPTFKIGRIEMSEGESDFADLSLILPFSAHINRLQGGVDGISSQQNAVAKIALAGTVEGLAPVDIEGSISPYRGDYEFKLDFRGMPMPTITPYMAEFAGRKIEKGNMSLKLQYTLQDNQLTASNKLLINQLVLGDKVENPKAVSLPLDLAIALLEDSDGKIVLDVPITGSLDNPKFSVSGIIVDALVNVITKIASSPFNALASLIDSDGDISRISFPAGKTLLTKEQQDKLNELAKALSDRPKLQLEVKGTAFSELDWPALREEALNQQLRQIRANELNRDREKKLTAENIQLNDEQYRRLLADLFIREYPQLAERSFFGTPRLIDPQMGDFYRVAKSRLAADIPPDNERLRKLAAKRAQAIARHLLDRGIAVERLFLLDVAVDPGKAAESADSLLNLTVR</sequence>
<keyword evidence="3" id="KW-1185">Reference proteome</keyword>
<dbReference type="EMBL" id="CP157743">
    <property type="protein sequence ID" value="XBS20736.1"/>
    <property type="molecule type" value="Genomic_DNA"/>
</dbReference>
<accession>A0AAU7NW04</accession>
<organism evidence="2 3">
    <name type="scientific">Methylomarinum roseum</name>
    <dbReference type="NCBI Taxonomy" id="3067653"/>
    <lineage>
        <taxon>Bacteria</taxon>
        <taxon>Pseudomonadati</taxon>
        <taxon>Pseudomonadota</taxon>
        <taxon>Gammaproteobacteria</taxon>
        <taxon>Methylococcales</taxon>
        <taxon>Methylococcaceae</taxon>
        <taxon>Methylomarinum</taxon>
    </lineage>
</organism>
<protein>
    <submittedName>
        <fullName evidence="2">DUF748 domain-containing protein</fullName>
    </submittedName>
</protein>
<gene>
    <name evidence="2" type="ORF">Q9L42_000980</name>
</gene>
<dbReference type="InterPro" id="IPR052894">
    <property type="entry name" value="AsmA-related"/>
</dbReference>
<evidence type="ECO:0000256" key="1">
    <source>
        <dbReference type="SAM" id="MobiDB-lite"/>
    </source>
</evidence>
<evidence type="ECO:0000313" key="3">
    <source>
        <dbReference type="Proteomes" id="UP001225378"/>
    </source>
</evidence>
<feature type="region of interest" description="Disordered" evidence="1">
    <location>
        <begin position="559"/>
        <end position="582"/>
    </location>
</feature>
<proteinExistence type="predicted"/>
<dbReference type="PANTHER" id="PTHR30441:SF8">
    <property type="entry name" value="DUF748 DOMAIN-CONTAINING PROTEIN"/>
    <property type="match status" value="1"/>
</dbReference>
<dbReference type="PANTHER" id="PTHR30441">
    <property type="entry name" value="DUF748 DOMAIN-CONTAINING PROTEIN"/>
    <property type="match status" value="1"/>
</dbReference>
<name>A0AAU7NW04_9GAMM</name>
<dbReference type="Pfam" id="PF05359">
    <property type="entry name" value="DUF748"/>
    <property type="match status" value="1"/>
</dbReference>
<dbReference type="AlphaFoldDB" id="A0AAU7NW04"/>
<evidence type="ECO:0000313" key="2">
    <source>
        <dbReference type="EMBL" id="XBS20736.1"/>
    </source>
</evidence>
<dbReference type="KEGG" id="mech:Q9L42_000980"/>
<dbReference type="InterPro" id="IPR008023">
    <property type="entry name" value="DUF748"/>
</dbReference>
<feature type="compositionally biased region" description="Low complexity" evidence="1">
    <location>
        <begin position="571"/>
        <end position="581"/>
    </location>
</feature>
<dbReference type="RefSeq" id="WP_349431746.1">
    <property type="nucleotide sequence ID" value="NZ_CP157743.1"/>
</dbReference>
<reference evidence="2 3" key="1">
    <citation type="journal article" date="2024" name="Microbiology">
        <title>Methylomarinum rosea sp. nov., a novel halophilic methanotrophic bacterium from the hypersaline Lake Elton.</title>
        <authorList>
            <person name="Suleimanov R.Z."/>
            <person name="Oshkin I.Y."/>
            <person name="Danilova O.V."/>
            <person name="Suzina N.E."/>
            <person name="Dedysh S.N."/>
        </authorList>
    </citation>
    <scope>NUCLEOTIDE SEQUENCE [LARGE SCALE GENOMIC DNA]</scope>
    <source>
        <strain evidence="2 3">Ch1-1</strain>
    </source>
</reference>
<dbReference type="GO" id="GO:0090313">
    <property type="term" value="P:regulation of protein targeting to membrane"/>
    <property type="evidence" value="ECO:0007669"/>
    <property type="project" value="TreeGrafter"/>
</dbReference>
<dbReference type="Proteomes" id="UP001225378">
    <property type="component" value="Chromosome"/>
</dbReference>